<evidence type="ECO:0000313" key="2">
    <source>
        <dbReference type="EMBL" id="JAV08227.1"/>
    </source>
</evidence>
<sequence>MIHTKMLVWCFVIAVFSASYIVVSGFQEDHTLVLAETPKKACRWFWGTCSKKGECCKYLSCNFLGLCGWDLTIAKWIYN</sequence>
<protein>
    <submittedName>
        <fullName evidence="2">Putative salivary toxin-like peptide</fullName>
    </submittedName>
</protein>
<proteinExistence type="predicted"/>
<accession>A0A1L8DPB5</accession>
<keyword evidence="1" id="KW-0732">Signal</keyword>
<evidence type="ECO:0000256" key="1">
    <source>
        <dbReference type="SAM" id="SignalP"/>
    </source>
</evidence>
<dbReference type="AlphaFoldDB" id="A0A1L8DPB5"/>
<reference evidence="2" key="1">
    <citation type="submission" date="2016-12" db="EMBL/GenBank/DDBJ databases">
        <title>An insight into the sialome and mialome of the sand fly, Nyssomyia neivai.</title>
        <authorList>
            <person name="Sebastian V."/>
            <person name="Goulart T.M."/>
            <person name="Oliveira W."/>
            <person name="Calvo E."/>
            <person name="Oliveira L.F."/>
            <person name="Pinto M.C."/>
            <person name="Rosselino A.M."/>
            <person name="Ribeiro J.M."/>
        </authorList>
    </citation>
    <scope>NUCLEOTIDE SEQUENCE</scope>
</reference>
<dbReference type="EMBL" id="GFDF01005857">
    <property type="protein sequence ID" value="JAV08227.1"/>
    <property type="molecule type" value="Transcribed_RNA"/>
</dbReference>
<organism evidence="2">
    <name type="scientific">Nyssomyia neivai</name>
    <dbReference type="NCBI Taxonomy" id="330878"/>
    <lineage>
        <taxon>Eukaryota</taxon>
        <taxon>Metazoa</taxon>
        <taxon>Ecdysozoa</taxon>
        <taxon>Arthropoda</taxon>
        <taxon>Hexapoda</taxon>
        <taxon>Insecta</taxon>
        <taxon>Pterygota</taxon>
        <taxon>Neoptera</taxon>
        <taxon>Endopterygota</taxon>
        <taxon>Diptera</taxon>
        <taxon>Nematocera</taxon>
        <taxon>Psychodoidea</taxon>
        <taxon>Psychodidae</taxon>
        <taxon>Nyssomyia</taxon>
    </lineage>
</organism>
<feature type="chain" id="PRO_5012363358" evidence="1">
    <location>
        <begin position="26"/>
        <end position="79"/>
    </location>
</feature>
<name>A0A1L8DPB5_9DIPT</name>
<dbReference type="SUPFAM" id="SSF57059">
    <property type="entry name" value="omega toxin-like"/>
    <property type="match status" value="1"/>
</dbReference>
<feature type="signal peptide" evidence="1">
    <location>
        <begin position="1"/>
        <end position="25"/>
    </location>
</feature>